<accession>A0A3B0C565</accession>
<dbReference type="GO" id="GO:0051539">
    <property type="term" value="F:4 iron, 4 sulfur cluster binding"/>
    <property type="evidence" value="ECO:0007669"/>
    <property type="project" value="UniProtKB-KW"/>
</dbReference>
<name>A0A3B0C565_9FLAO</name>
<dbReference type="GO" id="GO:0003941">
    <property type="term" value="F:L-serine ammonia-lyase activity"/>
    <property type="evidence" value="ECO:0007669"/>
    <property type="project" value="UniProtKB-EC"/>
</dbReference>
<evidence type="ECO:0000256" key="11">
    <source>
        <dbReference type="ARBA" id="ARBA00049406"/>
    </source>
</evidence>
<proteinExistence type="inferred from homology"/>
<evidence type="ECO:0000313" key="13">
    <source>
        <dbReference type="EMBL" id="RKN81173.1"/>
    </source>
</evidence>
<keyword evidence="5" id="KW-0312">Gluconeogenesis</keyword>
<reference evidence="13 14" key="1">
    <citation type="submission" date="2018-10" db="EMBL/GenBank/DDBJ databases">
        <title>Ulvibacterium marinum gen. nov., sp. nov., a novel marine bacterium of the family Flavobacteriaceae, isolated from a culture of the green alga Ulva prolifera.</title>
        <authorList>
            <person name="Zhang Z."/>
        </authorList>
    </citation>
    <scope>NUCLEOTIDE SEQUENCE [LARGE SCALE GENOMIC DNA]</scope>
    <source>
        <strain evidence="13 14">CCMM003</strain>
    </source>
</reference>
<comment type="pathway">
    <text evidence="2">Carbohydrate biosynthesis; gluconeogenesis.</text>
</comment>
<evidence type="ECO:0000256" key="8">
    <source>
        <dbReference type="ARBA" id="ARBA00023004"/>
    </source>
</evidence>
<evidence type="ECO:0000256" key="5">
    <source>
        <dbReference type="ARBA" id="ARBA00022432"/>
    </source>
</evidence>
<dbReference type="InterPro" id="IPR005130">
    <property type="entry name" value="Ser_deHydtase-like_asu"/>
</dbReference>
<dbReference type="SUPFAM" id="SSF143548">
    <property type="entry name" value="Serine metabolism enzymes domain"/>
    <property type="match status" value="1"/>
</dbReference>
<keyword evidence="10" id="KW-0456">Lyase</keyword>
<dbReference type="RefSeq" id="WP_120711330.1">
    <property type="nucleotide sequence ID" value="NZ_RBCJ01000002.1"/>
</dbReference>
<keyword evidence="7" id="KW-0479">Metal-binding</keyword>
<dbReference type="EMBL" id="RBCJ01000002">
    <property type="protein sequence ID" value="RKN81173.1"/>
    <property type="molecule type" value="Genomic_DNA"/>
</dbReference>
<keyword evidence="14" id="KW-1185">Reference proteome</keyword>
<feature type="domain" description="Serine dehydratase-like alpha subunit" evidence="12">
    <location>
        <begin position="243"/>
        <end position="502"/>
    </location>
</feature>
<dbReference type="Pfam" id="PF03313">
    <property type="entry name" value="SDH_alpha"/>
    <property type="match status" value="1"/>
</dbReference>
<comment type="catalytic activity">
    <reaction evidence="11">
        <text>L-serine = pyruvate + NH4(+)</text>
        <dbReference type="Rhea" id="RHEA:19169"/>
        <dbReference type="ChEBI" id="CHEBI:15361"/>
        <dbReference type="ChEBI" id="CHEBI:28938"/>
        <dbReference type="ChEBI" id="CHEBI:33384"/>
        <dbReference type="EC" id="4.3.1.17"/>
    </reaction>
</comment>
<comment type="similarity">
    <text evidence="3">Belongs to the iron-sulfur dependent L-serine dehydratase family.</text>
</comment>
<evidence type="ECO:0000256" key="9">
    <source>
        <dbReference type="ARBA" id="ARBA00023014"/>
    </source>
</evidence>
<keyword evidence="9" id="KW-0411">Iron-sulfur</keyword>
<evidence type="ECO:0000256" key="2">
    <source>
        <dbReference type="ARBA" id="ARBA00004742"/>
    </source>
</evidence>
<evidence type="ECO:0000256" key="3">
    <source>
        <dbReference type="ARBA" id="ARBA00008636"/>
    </source>
</evidence>
<keyword evidence="6" id="KW-0004">4Fe-4S</keyword>
<keyword evidence="8" id="KW-0408">Iron</keyword>
<evidence type="ECO:0000256" key="7">
    <source>
        <dbReference type="ARBA" id="ARBA00022723"/>
    </source>
</evidence>
<dbReference type="AlphaFoldDB" id="A0A3B0C565"/>
<comment type="cofactor">
    <cofactor evidence="1">
        <name>[4Fe-4S] cluster</name>
        <dbReference type="ChEBI" id="CHEBI:49883"/>
    </cofactor>
</comment>
<dbReference type="PANTHER" id="PTHR30182:SF1">
    <property type="entry name" value="L-SERINE DEHYDRATASE 1"/>
    <property type="match status" value="1"/>
</dbReference>
<evidence type="ECO:0000256" key="1">
    <source>
        <dbReference type="ARBA" id="ARBA00001966"/>
    </source>
</evidence>
<dbReference type="GO" id="GO:0046872">
    <property type="term" value="F:metal ion binding"/>
    <property type="evidence" value="ECO:0007669"/>
    <property type="project" value="UniProtKB-KW"/>
</dbReference>
<dbReference type="InterPro" id="IPR051318">
    <property type="entry name" value="Fe-S_L-Ser"/>
</dbReference>
<evidence type="ECO:0000256" key="4">
    <source>
        <dbReference type="ARBA" id="ARBA00012093"/>
    </source>
</evidence>
<evidence type="ECO:0000259" key="12">
    <source>
        <dbReference type="Pfam" id="PF03313"/>
    </source>
</evidence>
<sequence length="529" mass="56809">MRGYPSIFNDVIGPVMRGPSSSHCAASLRIGRMCRDLMDGHIKEVYIEFDPNGSLATTHKGQGSDMGLFGGFLGWEADEERLPDYLQAIEEAGIQIKIDIHPIGATHPNTYKITLKKNKETRTVTAISTGGGMIEVVEIDGAQVSMAGDFYQTLVYVKSPTGLIEHIERSLSCDEIAIREGVSSFIEIKSSRFIPADLEAALLEMDQVLCIKKIHPVLPIMARKDLTVPFITCNEMLEYNADKNLELWELAIAYESIRGNISKGEVFEKMRSILGIMQNAIDLGLKGTKYADRILGPQSLAYQERIKDKTLVEGDILNQVILYTSVMMEVKSSMGVVVAAPTAGSCGALPGAIIGVGRTLELSEDEMVKAMLAAGIIGVFIAAHATFAAEVGGCMAECGSGSGMAAAAIVGLKRGTLNQSLSAASMALQSSLGMICDMIADRVEAPCLNRNVMAATNAISCANMALSDYDHLIPLDEVVETMKHVGDALPNTHRCTGLGGLAITKTAKEIEAKLAKGEMNKSTTFFKVC</sequence>
<evidence type="ECO:0000256" key="6">
    <source>
        <dbReference type="ARBA" id="ARBA00022485"/>
    </source>
</evidence>
<protein>
    <recommendedName>
        <fullName evidence="4">L-serine ammonia-lyase</fullName>
        <ecNumber evidence="4">4.3.1.17</ecNumber>
    </recommendedName>
</protein>
<dbReference type="GO" id="GO:0006094">
    <property type="term" value="P:gluconeogenesis"/>
    <property type="evidence" value="ECO:0007669"/>
    <property type="project" value="UniProtKB-KW"/>
</dbReference>
<dbReference type="PANTHER" id="PTHR30182">
    <property type="entry name" value="L-SERINE DEHYDRATASE"/>
    <property type="match status" value="1"/>
</dbReference>
<evidence type="ECO:0000313" key="14">
    <source>
        <dbReference type="Proteomes" id="UP000276603"/>
    </source>
</evidence>
<dbReference type="Gene3D" id="3.30.1330.90">
    <property type="entry name" value="D-3-phosphoglycerate dehydrogenase, domain 3"/>
    <property type="match status" value="1"/>
</dbReference>
<gene>
    <name evidence="13" type="ORF">D7Z94_09530</name>
</gene>
<comment type="caution">
    <text evidence="13">The sequence shown here is derived from an EMBL/GenBank/DDBJ whole genome shotgun (WGS) entry which is preliminary data.</text>
</comment>
<dbReference type="EC" id="4.3.1.17" evidence="4"/>
<organism evidence="13 14">
    <name type="scientific">Ulvibacterium marinum</name>
    <dbReference type="NCBI Taxonomy" id="2419782"/>
    <lineage>
        <taxon>Bacteria</taxon>
        <taxon>Pseudomonadati</taxon>
        <taxon>Bacteroidota</taxon>
        <taxon>Flavobacteriia</taxon>
        <taxon>Flavobacteriales</taxon>
        <taxon>Flavobacteriaceae</taxon>
        <taxon>Ulvibacterium</taxon>
    </lineage>
</organism>
<evidence type="ECO:0000256" key="10">
    <source>
        <dbReference type="ARBA" id="ARBA00023239"/>
    </source>
</evidence>
<dbReference type="Proteomes" id="UP000276603">
    <property type="component" value="Unassembled WGS sequence"/>
</dbReference>
<dbReference type="OrthoDB" id="9805537at2"/>
<dbReference type="InterPro" id="IPR029009">
    <property type="entry name" value="ASB_dom_sf"/>
</dbReference>